<evidence type="ECO:0000313" key="13">
    <source>
        <dbReference type="Proteomes" id="UP000053766"/>
    </source>
</evidence>
<dbReference type="Proteomes" id="UP000053766">
    <property type="component" value="Unassembled WGS sequence"/>
</dbReference>
<dbReference type="InterPro" id="IPR002591">
    <property type="entry name" value="Phosphodiest/P_Trfase"/>
</dbReference>
<dbReference type="Gene3D" id="3.40.720.10">
    <property type="entry name" value="Alkaline Phosphatase, subunit A"/>
    <property type="match status" value="1"/>
</dbReference>
<dbReference type="InterPro" id="IPR037675">
    <property type="entry name" value="PIG-O_N"/>
</dbReference>
<evidence type="ECO:0000256" key="8">
    <source>
        <dbReference type="ARBA" id="ARBA00022989"/>
    </source>
</evidence>
<sequence length="479" mass="53966">MTKRVDEMKNVRVYADVTAVLLMASVPSFSFDRHELELALRQSLQEERKKERDKTTWAKLKFEKTKAVVHRNRKRKLKEVEETKSRLEKRSNCVEKKVKHIRKIKKQAEKAKSASPIGDAISFQNNLEASKVKKPVSTKKQSTFESKHSELALIEDSEPIKVQPGKEVVENPHKTKLEGKIKLSPPYKITSHKITSRASDLITLLACAREVVIVIVDALRYDFIMPSEEKHNNSFFRGHMPSVAKLVKHGGQIGLLFADPPTTTLQRIKALTTAKSRNLTVSFMGDGTWVSLYPNVFSRFYSFDSFDFNDLNSVDDAVRVLLREELDVKPSPDLVIAHLLGVDHCGHKYGPNHAQMSNVLRKVDKIILETANALSQDDLLIVLGDHGMTATGDHGGESNDETHAGLLVFSPSRKFSSFSEGLRQIDLVPTVSLLLGLPIPFSNLGIVIKSLFPKDVLDQAIALNYEQMRRYLFLLSFDL</sequence>
<dbReference type="GO" id="GO:0051377">
    <property type="term" value="F:mannose-ethanolamine phosphotransferase activity"/>
    <property type="evidence" value="ECO:0007669"/>
    <property type="project" value="InterPro"/>
</dbReference>
<dbReference type="UniPathway" id="UPA00196"/>
<evidence type="ECO:0000256" key="6">
    <source>
        <dbReference type="ARBA" id="ARBA00022692"/>
    </source>
</evidence>
<evidence type="ECO:0000256" key="3">
    <source>
        <dbReference type="ARBA" id="ARBA00008695"/>
    </source>
</evidence>
<name>A0A0D8XMI8_DICVI</name>
<comment type="pathway">
    <text evidence="2">Glycolipid biosynthesis; glycosylphosphatidylinositol-anchor biosynthesis.</text>
</comment>
<keyword evidence="11" id="KW-0175">Coiled coil</keyword>
<organism evidence="12 13">
    <name type="scientific">Dictyocaulus viviparus</name>
    <name type="common">Bovine lungworm</name>
    <dbReference type="NCBI Taxonomy" id="29172"/>
    <lineage>
        <taxon>Eukaryota</taxon>
        <taxon>Metazoa</taxon>
        <taxon>Ecdysozoa</taxon>
        <taxon>Nematoda</taxon>
        <taxon>Chromadorea</taxon>
        <taxon>Rhabditida</taxon>
        <taxon>Rhabditina</taxon>
        <taxon>Rhabditomorpha</taxon>
        <taxon>Strongyloidea</taxon>
        <taxon>Metastrongylidae</taxon>
        <taxon>Dictyocaulus</taxon>
    </lineage>
</organism>
<evidence type="ECO:0000256" key="5">
    <source>
        <dbReference type="ARBA" id="ARBA00022679"/>
    </source>
</evidence>
<dbReference type="GO" id="GO:0005789">
    <property type="term" value="C:endoplasmic reticulum membrane"/>
    <property type="evidence" value="ECO:0007669"/>
    <property type="project" value="UniProtKB-SubCell"/>
</dbReference>
<accession>A0A0D8XMI8</accession>
<dbReference type="OrthoDB" id="272139at2759"/>
<evidence type="ECO:0000256" key="7">
    <source>
        <dbReference type="ARBA" id="ARBA00022824"/>
    </source>
</evidence>
<keyword evidence="8" id="KW-1133">Transmembrane helix</keyword>
<evidence type="ECO:0000256" key="4">
    <source>
        <dbReference type="ARBA" id="ARBA00022502"/>
    </source>
</evidence>
<keyword evidence="4" id="KW-0337">GPI-anchor biosynthesis</keyword>
<dbReference type="EMBL" id="KN716543">
    <property type="protein sequence ID" value="KJH43601.1"/>
    <property type="molecule type" value="Genomic_DNA"/>
</dbReference>
<proteinExistence type="inferred from homology"/>
<gene>
    <name evidence="12" type="ORF">DICVIV_10378</name>
</gene>
<evidence type="ECO:0000256" key="9">
    <source>
        <dbReference type="ARBA" id="ARBA00023136"/>
    </source>
</evidence>
<keyword evidence="6" id="KW-0812">Transmembrane</keyword>
<keyword evidence="10" id="KW-0325">Glycoprotein</keyword>
<evidence type="ECO:0000256" key="2">
    <source>
        <dbReference type="ARBA" id="ARBA00004687"/>
    </source>
</evidence>
<dbReference type="PANTHER" id="PTHR23071">
    <property type="entry name" value="PHOSPHATIDYLINOSITOL GLYCAN"/>
    <property type="match status" value="1"/>
</dbReference>
<dbReference type="CDD" id="cd16023">
    <property type="entry name" value="GPI_EPT_3"/>
    <property type="match status" value="1"/>
</dbReference>
<keyword evidence="13" id="KW-1185">Reference proteome</keyword>
<dbReference type="SUPFAM" id="SSF53649">
    <property type="entry name" value="Alkaline phosphatase-like"/>
    <property type="match status" value="1"/>
</dbReference>
<evidence type="ECO:0000256" key="11">
    <source>
        <dbReference type="SAM" id="Coils"/>
    </source>
</evidence>
<dbReference type="AlphaFoldDB" id="A0A0D8XMI8"/>
<comment type="subcellular location">
    <subcellularLocation>
        <location evidence="1">Endoplasmic reticulum membrane</location>
        <topology evidence="1">Multi-pass membrane protein</topology>
    </subcellularLocation>
</comment>
<dbReference type="PANTHER" id="PTHR23071:SF1">
    <property type="entry name" value="GPI ETHANOLAMINE PHOSPHATE TRANSFERASE 3"/>
    <property type="match status" value="1"/>
</dbReference>
<keyword evidence="5" id="KW-0808">Transferase</keyword>
<dbReference type="STRING" id="29172.A0A0D8XMI8"/>
<evidence type="ECO:0000256" key="10">
    <source>
        <dbReference type="ARBA" id="ARBA00023180"/>
    </source>
</evidence>
<keyword evidence="7" id="KW-0256">Endoplasmic reticulum</keyword>
<reference evidence="12 13" key="1">
    <citation type="submission" date="2013-11" db="EMBL/GenBank/DDBJ databases">
        <title>Draft genome of the bovine lungworm Dictyocaulus viviparus.</title>
        <authorList>
            <person name="Mitreva M."/>
        </authorList>
    </citation>
    <scope>NUCLEOTIDE SEQUENCE [LARGE SCALE GENOMIC DNA]</scope>
    <source>
        <strain evidence="12 13">HannoverDv2000</strain>
    </source>
</reference>
<keyword evidence="9" id="KW-0472">Membrane</keyword>
<reference evidence="13" key="2">
    <citation type="journal article" date="2016" name="Sci. Rep.">
        <title>Dictyocaulus viviparus genome, variome and transcriptome elucidate lungworm biology and support future intervention.</title>
        <authorList>
            <person name="McNulty S.N."/>
            <person name="Strube C."/>
            <person name="Rosa B.A."/>
            <person name="Martin J.C."/>
            <person name="Tyagi R."/>
            <person name="Choi Y.J."/>
            <person name="Wang Q."/>
            <person name="Hallsworth Pepin K."/>
            <person name="Zhang X."/>
            <person name="Ozersky P."/>
            <person name="Wilson R.K."/>
            <person name="Sternberg P.W."/>
            <person name="Gasser R.B."/>
            <person name="Mitreva M."/>
        </authorList>
    </citation>
    <scope>NUCLEOTIDE SEQUENCE [LARGE SCALE GENOMIC DNA]</scope>
    <source>
        <strain evidence="13">HannoverDv2000</strain>
    </source>
</reference>
<evidence type="ECO:0000313" key="12">
    <source>
        <dbReference type="EMBL" id="KJH43601.1"/>
    </source>
</evidence>
<feature type="coiled-coil region" evidence="11">
    <location>
        <begin position="70"/>
        <end position="97"/>
    </location>
</feature>
<dbReference type="Pfam" id="PF01663">
    <property type="entry name" value="Phosphodiest"/>
    <property type="match status" value="1"/>
</dbReference>
<dbReference type="GO" id="GO:0006506">
    <property type="term" value="P:GPI anchor biosynthetic process"/>
    <property type="evidence" value="ECO:0007669"/>
    <property type="project" value="UniProtKB-UniPathway"/>
</dbReference>
<comment type="similarity">
    <text evidence="3">Belongs to the PIGG/PIGN/PIGO family. PIGO subfamily.</text>
</comment>
<protein>
    <submittedName>
        <fullName evidence="12">Uncharacterized protein</fullName>
    </submittedName>
</protein>
<dbReference type="InterPro" id="IPR017850">
    <property type="entry name" value="Alkaline_phosphatase_core_sf"/>
</dbReference>
<dbReference type="InterPro" id="IPR039524">
    <property type="entry name" value="PIGO/GPI13"/>
</dbReference>
<evidence type="ECO:0000256" key="1">
    <source>
        <dbReference type="ARBA" id="ARBA00004477"/>
    </source>
</evidence>